<accession>A0A4U7B503</accession>
<reference evidence="2 3" key="1">
    <citation type="submission" date="2018-02" db="EMBL/GenBank/DDBJ databases">
        <title>Draft genome sequences of Elsinoe sp., causing black scab on jojoba.</title>
        <authorList>
            <person name="Stodart B."/>
            <person name="Jeffress S."/>
            <person name="Ash G."/>
            <person name="Arun Chinnappa K."/>
        </authorList>
    </citation>
    <scope>NUCLEOTIDE SEQUENCE [LARGE SCALE GENOMIC DNA]</scope>
    <source>
        <strain evidence="2 3">Hillstone_2</strain>
    </source>
</reference>
<feature type="compositionally biased region" description="Polar residues" evidence="1">
    <location>
        <begin position="565"/>
        <end position="578"/>
    </location>
</feature>
<evidence type="ECO:0000256" key="1">
    <source>
        <dbReference type="SAM" id="MobiDB-lite"/>
    </source>
</evidence>
<dbReference type="Proteomes" id="UP000308133">
    <property type="component" value="Unassembled WGS sequence"/>
</dbReference>
<feature type="compositionally biased region" description="Polar residues" evidence="1">
    <location>
        <begin position="619"/>
        <end position="635"/>
    </location>
</feature>
<evidence type="ECO:0000313" key="3">
    <source>
        <dbReference type="Proteomes" id="UP000308133"/>
    </source>
</evidence>
<name>A0A4U7B503_9PEZI</name>
<feature type="region of interest" description="Disordered" evidence="1">
    <location>
        <begin position="562"/>
        <end position="598"/>
    </location>
</feature>
<feature type="compositionally biased region" description="Low complexity" evidence="1">
    <location>
        <begin position="716"/>
        <end position="731"/>
    </location>
</feature>
<comment type="caution">
    <text evidence="2">The sequence shown here is derived from an EMBL/GenBank/DDBJ whole genome shotgun (WGS) entry which is preliminary data.</text>
</comment>
<sequence>MDIKASQNPFEALGEDSEEEVIIQISPIKKTTEKKPEEKKVEQKPPTEEQLEIQKYAAEKLRRQNERITQSEAALEDIMKSKSAGRTSRANKWKPFDFREVREESPFRDDEVSARSTPTPFDVHAKVFQPTPLPGSRNDPKFSHLVEMNTNVAASQELQWTAVRPKMASFSAYQNKDENHIPKMTTTYSKRDVNEVFGNDLPSPSYCSTHAGSKNGQVQFCVHPNGDVSAQQWSESHYQCVNIGQYSATRRKTEGQLATSRVKGETEILALQQNTLAYFHAVAKQREAEVMGIAFGPKDVQACMPNLNLRRASATETAQPPANAPTAPAAHYKTAIKPGIALPQQKNESRLTSPDLDTSTARAASPIERLQRKGEYLQQLVDTQGRFGSLTFGSMSYTSTPEFSATDHHGTVPKDYHGVVLPQHPGTVPAYVQTYPHSFEANGSGTGQAINTYPSLSSSRHSAGASQGLNAAVPMNADAYEEHLGFTRPSIRDAFTKLYNQSSSRSSYSGDKMIMQEPEKGEQPIPLGQHTYRQSVLQAYHQLHQQQQFQETEPLMYTRTPGKLPTTQGLPRESSFTGSLRDLATDSEPDDYYPPSSQRTYQLHHNEAYLLTEPPTPQHLDNNSIHSTPAHSTIPGTDLPYLTDYDRNLKSWFFNRINFERQQEFYNEIMSSSANNTPTRRSKSRAAGNPGVIGPPPVSLASQNTSSSSMERHDSSLGTSASAPSATANTTEEAKAKAGSEQKKEDATRMLIPMLDNLRDYVQGPMSKRRGHWAPFVPPPEWAVDKGMNGNLSFFEDDWGKVPERIGRDRRYRELVHVGGGVFDLSKLQPLPAGRILGGRAQGRLGGRRGSGF</sequence>
<feature type="compositionally biased region" description="Basic and acidic residues" evidence="1">
    <location>
        <begin position="732"/>
        <end position="747"/>
    </location>
</feature>
<feature type="region of interest" description="Disordered" evidence="1">
    <location>
        <begin position="612"/>
        <end position="638"/>
    </location>
</feature>
<protein>
    <submittedName>
        <fullName evidence="2">Uncharacterized protein</fullName>
    </submittedName>
</protein>
<dbReference type="AlphaFoldDB" id="A0A4U7B503"/>
<gene>
    <name evidence="2" type="ORF">C1H76_3169</name>
</gene>
<feature type="compositionally biased region" description="Basic and acidic residues" evidence="1">
    <location>
        <begin position="30"/>
        <end position="47"/>
    </location>
</feature>
<feature type="compositionally biased region" description="Polar residues" evidence="1">
    <location>
        <begin position="700"/>
        <end position="709"/>
    </location>
</feature>
<proteinExistence type="predicted"/>
<feature type="region of interest" description="Disordered" evidence="1">
    <location>
        <begin position="1"/>
        <end position="51"/>
    </location>
</feature>
<dbReference type="EMBL" id="PTQR01000039">
    <property type="protein sequence ID" value="TKX24561.1"/>
    <property type="molecule type" value="Genomic_DNA"/>
</dbReference>
<evidence type="ECO:0000313" key="2">
    <source>
        <dbReference type="EMBL" id="TKX24561.1"/>
    </source>
</evidence>
<organism evidence="2 3">
    <name type="scientific">Elsinoe australis</name>
    <dbReference type="NCBI Taxonomy" id="40998"/>
    <lineage>
        <taxon>Eukaryota</taxon>
        <taxon>Fungi</taxon>
        <taxon>Dikarya</taxon>
        <taxon>Ascomycota</taxon>
        <taxon>Pezizomycotina</taxon>
        <taxon>Dothideomycetes</taxon>
        <taxon>Dothideomycetidae</taxon>
        <taxon>Myriangiales</taxon>
        <taxon>Elsinoaceae</taxon>
        <taxon>Elsinoe</taxon>
    </lineage>
</organism>
<feature type="compositionally biased region" description="Polar residues" evidence="1">
    <location>
        <begin position="344"/>
        <end position="362"/>
    </location>
</feature>
<feature type="region of interest" description="Disordered" evidence="1">
    <location>
        <begin position="341"/>
        <end position="364"/>
    </location>
</feature>
<feature type="region of interest" description="Disordered" evidence="1">
    <location>
        <begin position="671"/>
        <end position="747"/>
    </location>
</feature>